<protein>
    <submittedName>
        <fullName evidence="1">Thioesterase family protein</fullName>
    </submittedName>
</protein>
<dbReference type="Pfam" id="PF13279">
    <property type="entry name" value="4HBT_2"/>
    <property type="match status" value="1"/>
</dbReference>
<sequence>MNLFVRLFLSTLLTRLRPKVSLWEGSRTPFRVLPNDLDVFRHMTNSRYLGLCDLARLDLMVRSGYWAEVGRRGWYPVVTAQTITYRRSLRLWQKFEVHTRLLGFDERSSYLEQTFVAAGQTMARAVVQVRFLRRTGGSVPQVELLESAGGQPAGLELPVWVKEWADSVRISSTPENP</sequence>
<dbReference type="InterPro" id="IPR051490">
    <property type="entry name" value="THEM6_lcsJ_thioesterase"/>
</dbReference>
<dbReference type="Proteomes" id="UP001197247">
    <property type="component" value="Unassembled WGS sequence"/>
</dbReference>
<dbReference type="CDD" id="cd00586">
    <property type="entry name" value="4HBT"/>
    <property type="match status" value="1"/>
</dbReference>
<dbReference type="InterPro" id="IPR029069">
    <property type="entry name" value="HotDog_dom_sf"/>
</dbReference>
<accession>A0ABS5TKW1</accession>
<comment type="caution">
    <text evidence="1">The sequence shown here is derived from an EMBL/GenBank/DDBJ whole genome shotgun (WGS) entry which is preliminary data.</text>
</comment>
<evidence type="ECO:0000313" key="2">
    <source>
        <dbReference type="Proteomes" id="UP001197247"/>
    </source>
</evidence>
<dbReference type="PANTHER" id="PTHR12475:SF4">
    <property type="entry name" value="PROTEIN THEM6"/>
    <property type="match status" value="1"/>
</dbReference>
<dbReference type="RefSeq" id="WP_214158089.1">
    <property type="nucleotide sequence ID" value="NZ_JAHBAY010000009.1"/>
</dbReference>
<name>A0ABS5TKW1_9ACTN</name>
<proteinExistence type="predicted"/>
<keyword evidence="2" id="KW-1185">Reference proteome</keyword>
<dbReference type="SUPFAM" id="SSF54637">
    <property type="entry name" value="Thioesterase/thiol ester dehydrase-isomerase"/>
    <property type="match status" value="1"/>
</dbReference>
<dbReference type="PANTHER" id="PTHR12475">
    <property type="match status" value="1"/>
</dbReference>
<reference evidence="1 2" key="1">
    <citation type="submission" date="2021-05" db="EMBL/GenBank/DDBJ databases">
        <title>Kineosporia and Streptomyces sp. nov. two new marine actinobacteria isolated from Coral.</title>
        <authorList>
            <person name="Buangrab K."/>
            <person name="Sutthacheep M."/>
            <person name="Yeemin T."/>
            <person name="Harunari E."/>
            <person name="Igarashi Y."/>
            <person name="Kanchanasin P."/>
            <person name="Tanasupawat S."/>
            <person name="Phongsopitanun W."/>
        </authorList>
    </citation>
    <scope>NUCLEOTIDE SEQUENCE [LARGE SCALE GENOMIC DNA]</scope>
    <source>
        <strain evidence="1 2">J2-2</strain>
    </source>
</reference>
<gene>
    <name evidence="1" type="ORF">KIH74_22495</name>
</gene>
<organism evidence="1 2">
    <name type="scientific">Kineosporia corallincola</name>
    <dbReference type="NCBI Taxonomy" id="2835133"/>
    <lineage>
        <taxon>Bacteria</taxon>
        <taxon>Bacillati</taxon>
        <taxon>Actinomycetota</taxon>
        <taxon>Actinomycetes</taxon>
        <taxon>Kineosporiales</taxon>
        <taxon>Kineosporiaceae</taxon>
        <taxon>Kineosporia</taxon>
    </lineage>
</organism>
<dbReference type="EMBL" id="JAHBAY010000009">
    <property type="protein sequence ID" value="MBT0771727.1"/>
    <property type="molecule type" value="Genomic_DNA"/>
</dbReference>
<evidence type="ECO:0000313" key="1">
    <source>
        <dbReference type="EMBL" id="MBT0771727.1"/>
    </source>
</evidence>
<dbReference type="Gene3D" id="3.10.129.10">
    <property type="entry name" value="Hotdog Thioesterase"/>
    <property type="match status" value="1"/>
</dbReference>